<name>A0A3B1C4Q0_9ZZZZ</name>
<dbReference type="PANTHER" id="PTHR43861">
    <property type="entry name" value="TRANS-ACONITATE 2-METHYLTRANSFERASE-RELATED"/>
    <property type="match status" value="1"/>
</dbReference>
<dbReference type="InterPro" id="IPR005271">
    <property type="entry name" value="CmoA"/>
</dbReference>
<dbReference type="Pfam" id="PF13649">
    <property type="entry name" value="Methyltransf_25"/>
    <property type="match status" value="1"/>
</dbReference>
<sequence>DLGSSLGASSLSMQQNIAYPNCKIIAVDNSAAMIKRSRELLKRSEASTPIDLVCDDIRNIKIENASVVVLNYTLQFIEPETRGIIIQKIYDGLNDGGILILSEKVVFEDVELNERQIRRYYDFKRLNGYSDLEISQKRNALENVLIPETPEQLIGRLDKAGFITSDIWFQLFNFISIVAEK</sequence>
<dbReference type="GO" id="GO:0032259">
    <property type="term" value="P:methylation"/>
    <property type="evidence" value="ECO:0007669"/>
    <property type="project" value="UniProtKB-KW"/>
</dbReference>
<reference evidence="4" key="1">
    <citation type="submission" date="2018-06" db="EMBL/GenBank/DDBJ databases">
        <authorList>
            <person name="Zhirakovskaya E."/>
        </authorList>
    </citation>
    <scope>NUCLEOTIDE SEQUENCE</scope>
</reference>
<dbReference type="InterPro" id="IPR029063">
    <property type="entry name" value="SAM-dependent_MTases_sf"/>
</dbReference>
<organism evidence="4">
    <name type="scientific">hydrothermal vent metagenome</name>
    <dbReference type="NCBI Taxonomy" id="652676"/>
    <lineage>
        <taxon>unclassified sequences</taxon>
        <taxon>metagenomes</taxon>
        <taxon>ecological metagenomes</taxon>
    </lineage>
</organism>
<keyword evidence="1 4" id="KW-0808">Transferase</keyword>
<evidence type="ECO:0000259" key="3">
    <source>
        <dbReference type="Pfam" id="PF13649"/>
    </source>
</evidence>
<keyword evidence="2" id="KW-0949">S-adenosyl-L-methionine</keyword>
<dbReference type="GO" id="GO:0008168">
    <property type="term" value="F:methyltransferase activity"/>
    <property type="evidence" value="ECO:0007669"/>
    <property type="project" value="UniProtKB-KW"/>
</dbReference>
<accession>A0A3B1C4Q0</accession>
<dbReference type="NCBIfam" id="TIGR00740">
    <property type="entry name" value="carboxy-S-adenosyl-L-methionine synthase CmoA"/>
    <property type="match status" value="1"/>
</dbReference>
<dbReference type="InterPro" id="IPR041698">
    <property type="entry name" value="Methyltransf_25"/>
</dbReference>
<dbReference type="EMBL" id="UOGD01000144">
    <property type="protein sequence ID" value="VAX19573.1"/>
    <property type="molecule type" value="Genomic_DNA"/>
</dbReference>
<evidence type="ECO:0000256" key="2">
    <source>
        <dbReference type="ARBA" id="ARBA00022691"/>
    </source>
</evidence>
<evidence type="ECO:0000313" key="4">
    <source>
        <dbReference type="EMBL" id="VAX19573.1"/>
    </source>
</evidence>
<feature type="domain" description="Methyltransferase" evidence="3">
    <location>
        <begin position="1"/>
        <end position="97"/>
    </location>
</feature>
<dbReference type="Gene3D" id="3.40.50.150">
    <property type="entry name" value="Vaccinia Virus protein VP39"/>
    <property type="match status" value="1"/>
</dbReference>
<dbReference type="GO" id="GO:0002098">
    <property type="term" value="P:tRNA wobble uridine modification"/>
    <property type="evidence" value="ECO:0007669"/>
    <property type="project" value="InterPro"/>
</dbReference>
<gene>
    <name evidence="4" type="ORF">MNBD_IGNAVI01-1786</name>
</gene>
<dbReference type="AlphaFoldDB" id="A0A3B1C4Q0"/>
<dbReference type="SUPFAM" id="SSF53335">
    <property type="entry name" value="S-adenosyl-L-methionine-dependent methyltransferases"/>
    <property type="match status" value="1"/>
</dbReference>
<feature type="non-terminal residue" evidence="4">
    <location>
        <position position="1"/>
    </location>
</feature>
<protein>
    <submittedName>
        <fullName evidence="4">tRNA (Cmo5U34)-methyltransferase</fullName>
    </submittedName>
</protein>
<keyword evidence="4" id="KW-0489">Methyltransferase</keyword>
<evidence type="ECO:0000256" key="1">
    <source>
        <dbReference type="ARBA" id="ARBA00022679"/>
    </source>
</evidence>
<proteinExistence type="predicted"/>
<dbReference type="CDD" id="cd02440">
    <property type="entry name" value="AdoMet_MTases"/>
    <property type="match status" value="1"/>
</dbReference>
<dbReference type="PANTHER" id="PTHR43861:SF2">
    <property type="entry name" value="CARBOXY-S-ADENOSYL-L-METHIONINE SYNTHASE"/>
    <property type="match status" value="1"/>
</dbReference>